<name>A0A0G4PWA2_PENC3</name>
<dbReference type="EMBL" id="HG793193">
    <property type="protein sequence ID" value="CRL30792.1"/>
    <property type="molecule type" value="Genomic_DNA"/>
</dbReference>
<reference evidence="1 2" key="1">
    <citation type="journal article" date="2014" name="Nat. Commun.">
        <title>Multiple recent horizontal transfers of a large genomic region in cheese making fungi.</title>
        <authorList>
            <person name="Cheeseman K."/>
            <person name="Ropars J."/>
            <person name="Renault P."/>
            <person name="Dupont J."/>
            <person name="Gouzy J."/>
            <person name="Branca A."/>
            <person name="Abraham A.L."/>
            <person name="Ceppi M."/>
            <person name="Conseiller E."/>
            <person name="Debuchy R."/>
            <person name="Malagnac F."/>
            <person name="Goarin A."/>
            <person name="Silar P."/>
            <person name="Lacoste S."/>
            <person name="Sallet E."/>
            <person name="Bensimon A."/>
            <person name="Giraud T."/>
            <person name="Brygoo Y."/>
        </authorList>
    </citation>
    <scope>NUCLEOTIDE SEQUENCE [LARGE SCALE GENOMIC DNA]</scope>
    <source>
        <strain evidence="2">FM 013</strain>
    </source>
</reference>
<dbReference type="AlphaFoldDB" id="A0A0G4PWA2"/>
<dbReference type="STRING" id="1429867.A0A0G4PWA2"/>
<keyword evidence="2" id="KW-1185">Reference proteome</keyword>
<gene>
    <name evidence="1" type="ORF">PCAMFM013_S060g000002</name>
</gene>
<dbReference type="Proteomes" id="UP000053732">
    <property type="component" value="Unassembled WGS sequence"/>
</dbReference>
<evidence type="ECO:0000313" key="1">
    <source>
        <dbReference type="EMBL" id="CRL30792.1"/>
    </source>
</evidence>
<organism evidence="1 2">
    <name type="scientific">Penicillium camemberti (strain FM 013)</name>
    <dbReference type="NCBI Taxonomy" id="1429867"/>
    <lineage>
        <taxon>Eukaryota</taxon>
        <taxon>Fungi</taxon>
        <taxon>Dikarya</taxon>
        <taxon>Ascomycota</taxon>
        <taxon>Pezizomycotina</taxon>
        <taxon>Eurotiomycetes</taxon>
        <taxon>Eurotiomycetidae</taxon>
        <taxon>Eurotiales</taxon>
        <taxon>Aspergillaceae</taxon>
        <taxon>Penicillium</taxon>
    </lineage>
</organism>
<proteinExistence type="predicted"/>
<sequence length="58" mass="6695">MCFLQMDLSDEYVLDFESTTPTHMLYVSSTPWFDLSQKSGRENVLANLCGIMRRAICE</sequence>
<evidence type="ECO:0000313" key="2">
    <source>
        <dbReference type="Proteomes" id="UP000053732"/>
    </source>
</evidence>
<accession>A0A0G4PWA2</accession>
<protein>
    <submittedName>
        <fullName evidence="1">Str. FM013</fullName>
    </submittedName>
</protein>